<dbReference type="Proteomes" id="UP000685013">
    <property type="component" value="Chromosome 1"/>
</dbReference>
<evidence type="ECO:0000256" key="1">
    <source>
        <dbReference type="ARBA" id="ARBA00005889"/>
    </source>
</evidence>
<comment type="similarity">
    <text evidence="1 6">Belongs to the FHY3/FAR1 family.</text>
</comment>
<organism evidence="9 10">
    <name type="scientific">Cucurbita argyrosperma subsp. sororia</name>
    <dbReference type="NCBI Taxonomy" id="37648"/>
    <lineage>
        <taxon>Eukaryota</taxon>
        <taxon>Viridiplantae</taxon>
        <taxon>Streptophyta</taxon>
        <taxon>Embryophyta</taxon>
        <taxon>Tracheophyta</taxon>
        <taxon>Spermatophyta</taxon>
        <taxon>Magnoliopsida</taxon>
        <taxon>eudicotyledons</taxon>
        <taxon>Gunneridae</taxon>
        <taxon>Pentapetalae</taxon>
        <taxon>rosids</taxon>
        <taxon>fabids</taxon>
        <taxon>Cucurbitales</taxon>
        <taxon>Cucurbitaceae</taxon>
        <taxon>Cucurbiteae</taxon>
        <taxon>Cucurbita</taxon>
    </lineage>
</organism>
<evidence type="ECO:0000256" key="6">
    <source>
        <dbReference type="RuleBase" id="RU367018"/>
    </source>
</evidence>
<feature type="compositionally biased region" description="Basic and acidic residues" evidence="7">
    <location>
        <begin position="807"/>
        <end position="817"/>
    </location>
</feature>
<feature type="region of interest" description="Disordered" evidence="7">
    <location>
        <begin position="795"/>
        <end position="817"/>
    </location>
</feature>
<feature type="domain" description="SWIM-type" evidence="8">
    <location>
        <begin position="572"/>
        <end position="610"/>
    </location>
</feature>
<keyword evidence="3 5" id="KW-0863">Zinc-finger</keyword>
<dbReference type="Pfam" id="PF03101">
    <property type="entry name" value="FAR1"/>
    <property type="match status" value="1"/>
</dbReference>
<dbReference type="InterPro" id="IPR031052">
    <property type="entry name" value="FHY3/FAR1"/>
</dbReference>
<evidence type="ECO:0000256" key="7">
    <source>
        <dbReference type="SAM" id="MobiDB-lite"/>
    </source>
</evidence>
<feature type="non-terminal residue" evidence="9">
    <location>
        <position position="1"/>
    </location>
</feature>
<evidence type="ECO:0000256" key="5">
    <source>
        <dbReference type="PROSITE-ProRule" id="PRU00325"/>
    </source>
</evidence>
<evidence type="ECO:0000313" key="10">
    <source>
        <dbReference type="Proteomes" id="UP000685013"/>
    </source>
</evidence>
<comment type="subcellular location">
    <subcellularLocation>
        <location evidence="6">Nucleus</location>
    </subcellularLocation>
</comment>
<feature type="compositionally biased region" description="Basic and acidic residues" evidence="7">
    <location>
        <begin position="54"/>
        <end position="66"/>
    </location>
</feature>
<dbReference type="PANTHER" id="PTHR31669">
    <property type="entry name" value="PROTEIN FAR1-RELATED SEQUENCE 10-RELATED"/>
    <property type="match status" value="1"/>
</dbReference>
<comment type="function">
    <text evidence="6">Putative transcription activator involved in regulating light control of development.</text>
</comment>
<dbReference type="AlphaFoldDB" id="A0AAV6P6U7"/>
<sequence length="817" mass="93839">MLSADYISICRIRRITWSRPFQGAYSIFYIFLMDIDLELPSSDQERLGIIESKNDGMDLDQTHGEGRAANSPTRAELSQGMSIPNTETSSVRDQMDILNVGINHIMGPAFEPKIGLEFESKEEAYSFYREYARFVGFGITIKASRRSKRSGKFIDIKIACSRFGSKRESTTTVKPRPCMKTGCDASIHIKKREDGKWFVHGFIREHNHEICPDDFHYALKGKNKNPDIIASEKNGLQLALDEGDVHLMLEHFMHMQEMNPNFFYAVDFNQEKQLRSVLWVDAKARHDYKNFSDVIFFDTHYISSGYQIPFVPIVGVNHHFQYVLFGGALIGDIATSSLIWLMKTWLKAVGGPAPTVVLTDRESFLKEAVADVFPKAIHLFSLWHILTRVREKLGKIIDQNRNFMESFDKCIYGSWRDEEFEKKWWEMVEKFEVKENEWLQLLFDDHKKWVPAYVKNYFLAGMCTSERSGSVASFFDNYISKEATFKEFVERSEIFSKDMLELEADADFETRHQEPALKCLSPFEQQTATIYVTTIFKKFQLEVVGAASCRVHEQTEDGAIVTYQVDDLEEQQKFLVAWNKAELDIRCRCRSFEHRGILCRHAILVLQVSGVTSIPQKYILKRWTRNAKVRLSESSNRLHYRVARFNHLCKQAIRLSEVGSLSRETYDIAFDALEDVLKQCVFVNNSNKSFAETNMVSVGFVDVEDDDRGEDMAKSSRKKKTIKKGKITKQARYKSSEAEVDSRAAALDGCTNSPFCDGPEGYYSLQAMQSLDQSPSVVARVGPRDDRQTIQSLGQLNPREPGAQGRFDIENNLHDME</sequence>
<keyword evidence="2 6" id="KW-0479">Metal-binding</keyword>
<comment type="caution">
    <text evidence="9">The sequence shown here is derived from an EMBL/GenBank/DDBJ whole genome shotgun (WGS) entry which is preliminary data.</text>
</comment>
<accession>A0AAV6P6U7</accession>
<dbReference type="SMART" id="SM00575">
    <property type="entry name" value="ZnF_PMZ"/>
    <property type="match status" value="1"/>
</dbReference>
<dbReference type="EMBL" id="JAGKQH010000001">
    <property type="protein sequence ID" value="KAG6608002.1"/>
    <property type="molecule type" value="Genomic_DNA"/>
</dbReference>
<dbReference type="Pfam" id="PF10551">
    <property type="entry name" value="MULE"/>
    <property type="match status" value="1"/>
</dbReference>
<dbReference type="GO" id="GO:0006355">
    <property type="term" value="P:regulation of DNA-templated transcription"/>
    <property type="evidence" value="ECO:0007669"/>
    <property type="project" value="UniProtKB-UniRule"/>
</dbReference>
<reference evidence="9 10" key="1">
    <citation type="journal article" date="2021" name="Hortic Res">
        <title>The domestication of Cucurbita argyrosperma as revealed by the genome of its wild relative.</title>
        <authorList>
            <person name="Barrera-Redondo J."/>
            <person name="Sanchez-de la Vega G."/>
            <person name="Aguirre-Liguori J.A."/>
            <person name="Castellanos-Morales G."/>
            <person name="Gutierrez-Guerrero Y.T."/>
            <person name="Aguirre-Dugua X."/>
            <person name="Aguirre-Planter E."/>
            <person name="Tenaillon M.I."/>
            <person name="Lira-Saade R."/>
            <person name="Eguiarte L.E."/>
        </authorList>
    </citation>
    <scope>NUCLEOTIDE SEQUENCE [LARGE SCALE GENOMIC DNA]</scope>
    <source>
        <strain evidence="9">JBR-2021</strain>
    </source>
</reference>
<keyword evidence="6" id="KW-0539">Nucleus</keyword>
<keyword evidence="4 6" id="KW-0862">Zinc</keyword>
<dbReference type="PROSITE" id="PS50966">
    <property type="entry name" value="ZF_SWIM"/>
    <property type="match status" value="1"/>
</dbReference>
<gene>
    <name evidence="9" type="primary">FRS2</name>
    <name evidence="9" type="ORF">SDJN03_01344</name>
</gene>
<dbReference type="GO" id="GO:0005634">
    <property type="term" value="C:nucleus"/>
    <property type="evidence" value="ECO:0007669"/>
    <property type="project" value="UniProtKB-SubCell"/>
</dbReference>
<name>A0AAV6P6U7_9ROSI</name>
<evidence type="ECO:0000256" key="2">
    <source>
        <dbReference type="ARBA" id="ARBA00022723"/>
    </source>
</evidence>
<dbReference type="Pfam" id="PF04434">
    <property type="entry name" value="SWIM"/>
    <property type="match status" value="1"/>
</dbReference>
<dbReference type="InterPro" id="IPR018289">
    <property type="entry name" value="MULE_transposase_dom"/>
</dbReference>
<dbReference type="GO" id="GO:0008270">
    <property type="term" value="F:zinc ion binding"/>
    <property type="evidence" value="ECO:0007669"/>
    <property type="project" value="UniProtKB-UniRule"/>
</dbReference>
<dbReference type="PANTHER" id="PTHR31669:SF280">
    <property type="entry name" value="PROTEIN FAR1-RELATED SEQUENCE 2"/>
    <property type="match status" value="1"/>
</dbReference>
<protein>
    <recommendedName>
        <fullName evidence="6">Protein FAR1-RELATED SEQUENCE</fullName>
    </recommendedName>
</protein>
<evidence type="ECO:0000259" key="8">
    <source>
        <dbReference type="PROSITE" id="PS50966"/>
    </source>
</evidence>
<evidence type="ECO:0000256" key="3">
    <source>
        <dbReference type="ARBA" id="ARBA00022771"/>
    </source>
</evidence>
<keyword evidence="10" id="KW-1185">Reference proteome</keyword>
<proteinExistence type="inferred from homology"/>
<evidence type="ECO:0000256" key="4">
    <source>
        <dbReference type="ARBA" id="ARBA00022833"/>
    </source>
</evidence>
<dbReference type="InterPro" id="IPR007527">
    <property type="entry name" value="Znf_SWIM"/>
</dbReference>
<evidence type="ECO:0000313" key="9">
    <source>
        <dbReference type="EMBL" id="KAG6608002.1"/>
    </source>
</evidence>
<dbReference type="InterPro" id="IPR004330">
    <property type="entry name" value="FAR1_DNA_bnd_dom"/>
</dbReference>
<dbReference type="InterPro" id="IPR006564">
    <property type="entry name" value="Znf_PMZ"/>
</dbReference>
<feature type="region of interest" description="Disordered" evidence="7">
    <location>
        <begin position="54"/>
        <end position="86"/>
    </location>
</feature>